<dbReference type="RefSeq" id="WP_184651905.1">
    <property type="nucleotide sequence ID" value="NZ_JACHFR010000001.1"/>
</dbReference>
<feature type="domain" description="Galactokinase N-terminal" evidence="6">
    <location>
        <begin position="6"/>
        <end position="54"/>
    </location>
</feature>
<reference evidence="8 10" key="1">
    <citation type="submission" date="2018-08" db="EMBL/GenBank/DDBJ databases">
        <title>The first complete genome of Treponema rectale (CHPAT), a commensal spirochete of the bovine rectum.</title>
        <authorList>
            <person name="Staton G.J."/>
            <person name="Clegg S.R."/>
            <person name="Carter S.D."/>
            <person name="Radford A.D."/>
            <person name="Darby A."/>
            <person name="Hall N."/>
            <person name="Birtles R.J."/>
            <person name="Evans N.J."/>
        </authorList>
    </citation>
    <scope>NUCLEOTIDE SEQUENCE [LARGE SCALE GENOMIC DNA]</scope>
    <source>
        <strain evidence="8 10">CHPA</strain>
    </source>
</reference>
<accession>A0A840S9V9</accession>
<feature type="domain" description="GHMP kinase N-terminal" evidence="5">
    <location>
        <begin position="91"/>
        <end position="176"/>
    </location>
</feature>
<comment type="similarity">
    <text evidence="1">Belongs to the GHMP kinase family. GalK subfamily.</text>
</comment>
<reference evidence="7 9" key="2">
    <citation type="submission" date="2020-08" db="EMBL/GenBank/DDBJ databases">
        <title>Genomic Encyclopedia of Type Strains, Phase IV (KMG-IV): sequencing the most valuable type-strain genomes for metagenomic binning, comparative biology and taxonomic classification.</title>
        <authorList>
            <person name="Goeker M."/>
        </authorList>
    </citation>
    <scope>NUCLEOTIDE SEQUENCE [LARGE SCALE GENOMIC DNA]</scope>
    <source>
        <strain evidence="7 9">DSM 103679</strain>
    </source>
</reference>
<dbReference type="EMBL" id="JACHFR010000001">
    <property type="protein sequence ID" value="MBB5218487.1"/>
    <property type="molecule type" value="Genomic_DNA"/>
</dbReference>
<dbReference type="Gene3D" id="3.30.70.890">
    <property type="entry name" value="GHMP kinase, C-terminal domain"/>
    <property type="match status" value="1"/>
</dbReference>
<keyword evidence="9" id="KW-1185">Reference proteome</keyword>
<name>A0A840S9V9_9SPIR</name>
<dbReference type="SUPFAM" id="SSF55060">
    <property type="entry name" value="GHMP Kinase, C-terminal domain"/>
    <property type="match status" value="1"/>
</dbReference>
<protein>
    <submittedName>
        <fullName evidence="7">Galactokinase</fullName>
        <ecNumber evidence="7">2.7.1.6</ecNumber>
    </submittedName>
</protein>
<dbReference type="Gene3D" id="3.30.230.10">
    <property type="match status" value="1"/>
</dbReference>
<dbReference type="InterPro" id="IPR020568">
    <property type="entry name" value="Ribosomal_Su5_D2-typ_SF"/>
</dbReference>
<dbReference type="Pfam" id="PF10509">
    <property type="entry name" value="GalKase_gal_bdg"/>
    <property type="match status" value="1"/>
</dbReference>
<evidence type="ECO:0000256" key="1">
    <source>
        <dbReference type="ARBA" id="ARBA00006566"/>
    </source>
</evidence>
<dbReference type="InterPro" id="IPR036554">
    <property type="entry name" value="GHMP_kinase_C_sf"/>
</dbReference>
<dbReference type="Pfam" id="PF00288">
    <property type="entry name" value="GHMP_kinases_N"/>
    <property type="match status" value="1"/>
</dbReference>
<keyword evidence="4" id="KW-0067">ATP-binding</keyword>
<evidence type="ECO:0000313" key="9">
    <source>
        <dbReference type="Proteomes" id="UP000578697"/>
    </source>
</evidence>
<keyword evidence="3 7" id="KW-0418">Kinase</keyword>
<evidence type="ECO:0000256" key="2">
    <source>
        <dbReference type="ARBA" id="ARBA00022741"/>
    </source>
</evidence>
<evidence type="ECO:0000256" key="3">
    <source>
        <dbReference type="ARBA" id="ARBA00022777"/>
    </source>
</evidence>
<dbReference type="PANTHER" id="PTHR10457">
    <property type="entry name" value="MEVALONATE KINASE/GALACTOKINASE"/>
    <property type="match status" value="1"/>
</dbReference>
<proteinExistence type="inferred from homology"/>
<sequence length="391" mass="44488">MDEVIQQHKKEYGRRPDVVASAPGRFHLMGEHTWFFRDKTLSMGINLPVYVAVSLRKDLELNMNFVQMGEKNHAGIVQLKIKKEDRWAASIKAVILAFCDSGYECRGMDITVWTQVLPSAGFGITSAVKVALAWAVRKAFGFDCGDSVLLQVLEKANRKFLGLNNLKADNFTAVYSKEKSFVLTDYGNGTCQNIPFDFEGKTIVLTDAEVPRITTWNEESLFQPENVLLLGELKEIRSNVFGGWQYEENRSEIAEVFSVVNEDTKRRLTCVMQEHKNVLDAVNALSKGDFSMFARSVNKSHEIMRDLYDISCPEIDWLLKRIQDIAPSHDYIRSPESCGRITGKGFGRCTYSILKTEDLDKYREKLAEYERIFGFSPKLYEVKPAEGVKIL</sequence>
<dbReference type="PRINTS" id="PR00959">
    <property type="entry name" value="MEVGALKINASE"/>
</dbReference>
<keyword evidence="7" id="KW-0808">Transferase</keyword>
<dbReference type="Proteomes" id="UP000593591">
    <property type="component" value="Chromosome"/>
</dbReference>
<dbReference type="AlphaFoldDB" id="A0A840S9V9"/>
<dbReference type="InterPro" id="IPR019539">
    <property type="entry name" value="GalKase_N"/>
</dbReference>
<evidence type="ECO:0000313" key="7">
    <source>
        <dbReference type="EMBL" id="MBB5218487.1"/>
    </source>
</evidence>
<evidence type="ECO:0000259" key="5">
    <source>
        <dbReference type="Pfam" id="PF00288"/>
    </source>
</evidence>
<dbReference type="InterPro" id="IPR006204">
    <property type="entry name" value="GHMP_kinase_N_dom"/>
</dbReference>
<keyword evidence="2" id="KW-0547">Nucleotide-binding</keyword>
<evidence type="ECO:0000256" key="4">
    <source>
        <dbReference type="ARBA" id="ARBA00022840"/>
    </source>
</evidence>
<evidence type="ECO:0000313" key="10">
    <source>
        <dbReference type="Proteomes" id="UP000593591"/>
    </source>
</evidence>
<dbReference type="SUPFAM" id="SSF54211">
    <property type="entry name" value="Ribosomal protein S5 domain 2-like"/>
    <property type="match status" value="1"/>
</dbReference>
<organism evidence="7 9">
    <name type="scientific">Treponema rectale</name>
    <dbReference type="NCBI Taxonomy" id="744512"/>
    <lineage>
        <taxon>Bacteria</taxon>
        <taxon>Pseudomonadati</taxon>
        <taxon>Spirochaetota</taxon>
        <taxon>Spirochaetia</taxon>
        <taxon>Spirochaetales</taxon>
        <taxon>Treponemataceae</taxon>
        <taxon>Treponema</taxon>
    </lineage>
</organism>
<evidence type="ECO:0000313" key="8">
    <source>
        <dbReference type="EMBL" id="QOS39827.1"/>
    </source>
</evidence>
<dbReference type="InterPro" id="IPR014721">
    <property type="entry name" value="Ribsml_uS5_D2-typ_fold_subgr"/>
</dbReference>
<dbReference type="EMBL" id="CP031517">
    <property type="protein sequence ID" value="QOS39827.1"/>
    <property type="molecule type" value="Genomic_DNA"/>
</dbReference>
<dbReference type="PIRSF" id="PIRSF000530">
    <property type="entry name" value="Galactokinase"/>
    <property type="match status" value="1"/>
</dbReference>
<dbReference type="GO" id="GO:0005524">
    <property type="term" value="F:ATP binding"/>
    <property type="evidence" value="ECO:0007669"/>
    <property type="project" value="UniProtKB-KW"/>
</dbReference>
<dbReference type="Proteomes" id="UP000578697">
    <property type="component" value="Unassembled WGS sequence"/>
</dbReference>
<dbReference type="KEGG" id="trc:DYE49_04905"/>
<dbReference type="PANTHER" id="PTHR10457:SF7">
    <property type="entry name" value="GALACTOKINASE-RELATED"/>
    <property type="match status" value="1"/>
</dbReference>
<dbReference type="GO" id="GO:0005829">
    <property type="term" value="C:cytosol"/>
    <property type="evidence" value="ECO:0007669"/>
    <property type="project" value="TreeGrafter"/>
</dbReference>
<dbReference type="EC" id="2.7.1.6" evidence="7"/>
<dbReference type="GO" id="GO:0004335">
    <property type="term" value="F:galactokinase activity"/>
    <property type="evidence" value="ECO:0007669"/>
    <property type="project" value="UniProtKB-EC"/>
</dbReference>
<gene>
    <name evidence="8" type="ORF">DYE49_04905</name>
    <name evidence="7" type="ORF">HNP77_000831</name>
</gene>
<evidence type="ECO:0000259" key="6">
    <source>
        <dbReference type="Pfam" id="PF10509"/>
    </source>
</evidence>
<dbReference type="InterPro" id="IPR006206">
    <property type="entry name" value="Mevalonate/galactokinase"/>
</dbReference>
<dbReference type="GO" id="GO:0006012">
    <property type="term" value="P:galactose metabolic process"/>
    <property type="evidence" value="ECO:0007669"/>
    <property type="project" value="TreeGrafter"/>
</dbReference>